<evidence type="ECO:0000259" key="11">
    <source>
        <dbReference type="PROSITE" id="PS50059"/>
    </source>
</evidence>
<comment type="subcellular location">
    <subcellularLocation>
        <location evidence="2">Cytoplasm</location>
    </subcellularLocation>
</comment>
<evidence type="ECO:0000256" key="9">
    <source>
        <dbReference type="PROSITE-ProRule" id="PRU00277"/>
    </source>
</evidence>
<dbReference type="SUPFAM" id="SSF54534">
    <property type="entry name" value="FKBP-like"/>
    <property type="match status" value="1"/>
</dbReference>
<dbReference type="GO" id="GO:0016853">
    <property type="term" value="F:isomerase activity"/>
    <property type="evidence" value="ECO:0007669"/>
    <property type="project" value="UniProtKB-KW"/>
</dbReference>
<dbReference type="PANTHER" id="PTHR47861">
    <property type="entry name" value="FKBP-TYPE PEPTIDYL-PROLYL CIS-TRANS ISOMERASE SLYD"/>
    <property type="match status" value="1"/>
</dbReference>
<keyword evidence="5 9" id="KW-0697">Rotamase</keyword>
<dbReference type="EC" id="5.2.1.8" evidence="10"/>
<keyword evidence="6" id="KW-0143">Chaperone</keyword>
<evidence type="ECO:0000256" key="7">
    <source>
        <dbReference type="ARBA" id="ARBA00023235"/>
    </source>
</evidence>
<comment type="catalytic activity">
    <reaction evidence="1 9 10">
        <text>[protein]-peptidylproline (omega=180) = [protein]-peptidylproline (omega=0)</text>
        <dbReference type="Rhea" id="RHEA:16237"/>
        <dbReference type="Rhea" id="RHEA-COMP:10747"/>
        <dbReference type="Rhea" id="RHEA-COMP:10748"/>
        <dbReference type="ChEBI" id="CHEBI:83833"/>
        <dbReference type="ChEBI" id="CHEBI:83834"/>
        <dbReference type="EC" id="5.2.1.8"/>
    </reaction>
</comment>
<dbReference type="PROSITE" id="PS50059">
    <property type="entry name" value="FKBP_PPIASE"/>
    <property type="match status" value="1"/>
</dbReference>
<evidence type="ECO:0000256" key="4">
    <source>
        <dbReference type="ARBA" id="ARBA00022490"/>
    </source>
</evidence>
<dbReference type="InterPro" id="IPR001179">
    <property type="entry name" value="PPIase_FKBP_dom"/>
</dbReference>
<comment type="caution">
    <text evidence="12">The sequence shown here is derived from an EMBL/GenBank/DDBJ whole genome shotgun (WGS) entry which is preliminary data.</text>
</comment>
<dbReference type="EMBL" id="JAOYOD010000001">
    <property type="protein sequence ID" value="MCV9385774.1"/>
    <property type="molecule type" value="Genomic_DNA"/>
</dbReference>
<evidence type="ECO:0000256" key="8">
    <source>
        <dbReference type="ARBA" id="ARBA00037071"/>
    </source>
</evidence>
<proteinExistence type="inferred from homology"/>
<name>A0ABT3CQI2_9BACT</name>
<evidence type="ECO:0000256" key="2">
    <source>
        <dbReference type="ARBA" id="ARBA00004496"/>
    </source>
</evidence>
<dbReference type="Pfam" id="PF00254">
    <property type="entry name" value="FKBP_C"/>
    <property type="match status" value="1"/>
</dbReference>
<feature type="domain" description="PPIase FKBP-type" evidence="11">
    <location>
        <begin position="6"/>
        <end position="94"/>
    </location>
</feature>
<accession>A0ABT3CQI2</accession>
<evidence type="ECO:0000256" key="3">
    <source>
        <dbReference type="ARBA" id="ARBA00006577"/>
    </source>
</evidence>
<evidence type="ECO:0000256" key="6">
    <source>
        <dbReference type="ARBA" id="ARBA00023186"/>
    </source>
</evidence>
<dbReference type="Gene3D" id="3.10.50.40">
    <property type="match status" value="1"/>
</dbReference>
<protein>
    <recommendedName>
        <fullName evidence="10">Peptidyl-prolyl cis-trans isomerase</fullName>
        <ecNumber evidence="10">5.2.1.8</ecNumber>
    </recommendedName>
</protein>
<comment type="similarity">
    <text evidence="3 10">Belongs to the FKBP-type PPIase family.</text>
</comment>
<sequence>MKISNNSVVAITYQLKESNKEGEIIQEVDNKEPFVFLFGHNQVLPQFEENLLNQEVGANFEFEIKSEDGYGEPNPDAIVDLPIHIFQVEGQLAEAVKVGTFLPMNDQEGNPMQGLVLEIGEETVKMDFNHPMAGVDLYFTGEVVDVREASAEEIDHGHVHGPGGHQH</sequence>
<reference evidence="12 13" key="1">
    <citation type="submission" date="2022-10" db="EMBL/GenBank/DDBJ databases">
        <title>Comparative genomics and taxonomic characterization of three novel marine species of genus Reichenbachiella exhibiting antioxidant and polysaccharide degradation activities.</title>
        <authorList>
            <person name="Muhammad N."/>
            <person name="Lee Y.-J."/>
            <person name="Ko J."/>
            <person name="Kim S.-G."/>
        </authorList>
    </citation>
    <scope>NUCLEOTIDE SEQUENCE [LARGE SCALE GENOMIC DNA]</scope>
    <source>
        <strain evidence="12 13">ABR2-5</strain>
    </source>
</reference>
<dbReference type="InterPro" id="IPR046357">
    <property type="entry name" value="PPIase_dom_sf"/>
</dbReference>
<gene>
    <name evidence="12" type="ORF">N7U62_03825</name>
</gene>
<dbReference type="PANTHER" id="PTHR47861:SF3">
    <property type="entry name" value="FKBP-TYPE PEPTIDYL-PROLYL CIS-TRANS ISOMERASE SLYD"/>
    <property type="match status" value="1"/>
</dbReference>
<comment type="function">
    <text evidence="8">Also involved in hydrogenase metallocenter assembly, probably by participating in the nickel insertion step. This function in hydrogenase biosynthesis requires chaperone activity and the presence of the metal-binding domain, but not PPIase activity.</text>
</comment>
<organism evidence="12 13">
    <name type="scientific">Reichenbachiella ulvae</name>
    <dbReference type="NCBI Taxonomy" id="2980104"/>
    <lineage>
        <taxon>Bacteria</taxon>
        <taxon>Pseudomonadati</taxon>
        <taxon>Bacteroidota</taxon>
        <taxon>Cytophagia</taxon>
        <taxon>Cytophagales</taxon>
        <taxon>Reichenbachiellaceae</taxon>
        <taxon>Reichenbachiella</taxon>
    </lineage>
</organism>
<evidence type="ECO:0000313" key="12">
    <source>
        <dbReference type="EMBL" id="MCV9385774.1"/>
    </source>
</evidence>
<evidence type="ECO:0000256" key="10">
    <source>
        <dbReference type="RuleBase" id="RU003915"/>
    </source>
</evidence>
<evidence type="ECO:0000256" key="1">
    <source>
        <dbReference type="ARBA" id="ARBA00000971"/>
    </source>
</evidence>
<keyword evidence="4" id="KW-0963">Cytoplasm</keyword>
<evidence type="ECO:0000313" key="13">
    <source>
        <dbReference type="Proteomes" id="UP001300692"/>
    </source>
</evidence>
<dbReference type="Proteomes" id="UP001300692">
    <property type="component" value="Unassembled WGS sequence"/>
</dbReference>
<keyword evidence="13" id="KW-1185">Reference proteome</keyword>
<evidence type="ECO:0000256" key="5">
    <source>
        <dbReference type="ARBA" id="ARBA00023110"/>
    </source>
</evidence>
<keyword evidence="7 9" id="KW-0413">Isomerase</keyword>
<dbReference type="RefSeq" id="WP_264136557.1">
    <property type="nucleotide sequence ID" value="NZ_JAOYOD010000001.1"/>
</dbReference>